<dbReference type="PRINTS" id="PR00039">
    <property type="entry name" value="HTHLYSR"/>
</dbReference>
<dbReference type="Pfam" id="PF00126">
    <property type="entry name" value="HTH_1"/>
    <property type="match status" value="1"/>
</dbReference>
<keyword evidence="2" id="KW-0805">Transcription regulation</keyword>
<accession>A0A437Q5C4</accession>
<dbReference type="FunFam" id="1.10.10.10:FF:000038">
    <property type="entry name" value="Glycine cleavage system transcriptional activator"/>
    <property type="match status" value="1"/>
</dbReference>
<keyword evidence="3" id="KW-0238">DNA-binding</keyword>
<dbReference type="Gene3D" id="3.40.190.10">
    <property type="entry name" value="Periplasmic binding protein-like II"/>
    <property type="match status" value="2"/>
</dbReference>
<dbReference type="SUPFAM" id="SSF46785">
    <property type="entry name" value="Winged helix' DNA-binding domain"/>
    <property type="match status" value="1"/>
</dbReference>
<dbReference type="AlphaFoldDB" id="A0A437Q5C4"/>
<sequence>MSPRRKPLPPLNALKAFEAAARLRSLTRAAEELHVTQGAISQQVKLLEEYLGTQLFIRKPRKLELTDSAQAYLPILTEAFSSLLASTHDLFGKDQRARLTIKCGTSFMQRWLVPRLNDFYAQHPDLQVRLISSVWPSQTEVEAADLEISNGFGDWTGMRVERLTNEYWQVVASPAFLAHHPVTEDPFEIAECPLISTMGDRENWQQWFRKQGIHNAVPQPILESDTSTIAIDAACNGVGLLLARSFVVDAQIKRGELVAAHPFTLPSTGAHYLVLPNKPIATKVAAFCSWIKQRLDSEGHLCRIS</sequence>
<dbReference type="Proteomes" id="UP000282818">
    <property type="component" value="Unassembled WGS sequence"/>
</dbReference>
<evidence type="ECO:0000256" key="2">
    <source>
        <dbReference type="ARBA" id="ARBA00023015"/>
    </source>
</evidence>
<feature type="domain" description="HTH lysR-type" evidence="5">
    <location>
        <begin position="9"/>
        <end position="66"/>
    </location>
</feature>
<keyword evidence="4" id="KW-0804">Transcription</keyword>
<gene>
    <name evidence="6" type="ORF">EOE65_14195</name>
</gene>
<dbReference type="InterPro" id="IPR000847">
    <property type="entry name" value="LysR_HTH_N"/>
</dbReference>
<keyword evidence="7" id="KW-1185">Reference proteome</keyword>
<reference evidence="6 7" key="1">
    <citation type="submission" date="2019-01" db="EMBL/GenBank/DDBJ databases">
        <authorList>
            <person name="Chen W.-M."/>
        </authorList>
    </citation>
    <scope>NUCLEOTIDE SEQUENCE [LARGE SCALE GENOMIC DNA]</scope>
    <source>
        <strain evidence="6 7">HPM-16</strain>
    </source>
</reference>
<dbReference type="PANTHER" id="PTHR30537:SF74">
    <property type="entry name" value="HTH-TYPE TRANSCRIPTIONAL REGULATOR TRPI"/>
    <property type="match status" value="1"/>
</dbReference>
<proteinExistence type="inferred from homology"/>
<dbReference type="PROSITE" id="PS50931">
    <property type="entry name" value="HTH_LYSR"/>
    <property type="match status" value="1"/>
</dbReference>
<evidence type="ECO:0000259" key="5">
    <source>
        <dbReference type="PROSITE" id="PS50931"/>
    </source>
</evidence>
<dbReference type="SUPFAM" id="SSF53850">
    <property type="entry name" value="Periplasmic binding protein-like II"/>
    <property type="match status" value="1"/>
</dbReference>
<dbReference type="InterPro" id="IPR036390">
    <property type="entry name" value="WH_DNA-bd_sf"/>
</dbReference>
<dbReference type="PANTHER" id="PTHR30537">
    <property type="entry name" value="HTH-TYPE TRANSCRIPTIONAL REGULATOR"/>
    <property type="match status" value="1"/>
</dbReference>
<dbReference type="Pfam" id="PF03466">
    <property type="entry name" value="LysR_substrate"/>
    <property type="match status" value="1"/>
</dbReference>
<dbReference type="RefSeq" id="WP_127694986.1">
    <property type="nucleotide sequence ID" value="NZ_SACQ01000007.1"/>
</dbReference>
<protein>
    <submittedName>
        <fullName evidence="6">LysR family transcriptional regulator</fullName>
    </submittedName>
</protein>
<evidence type="ECO:0000313" key="6">
    <source>
        <dbReference type="EMBL" id="RVU29702.1"/>
    </source>
</evidence>
<name>A0A437Q5C4_9GAMM</name>
<evidence type="ECO:0000313" key="7">
    <source>
        <dbReference type="Proteomes" id="UP000282818"/>
    </source>
</evidence>
<dbReference type="InterPro" id="IPR058163">
    <property type="entry name" value="LysR-type_TF_proteobact-type"/>
</dbReference>
<comment type="similarity">
    <text evidence="1">Belongs to the LysR transcriptional regulatory family.</text>
</comment>
<dbReference type="EMBL" id="SACQ01000007">
    <property type="protein sequence ID" value="RVU29702.1"/>
    <property type="molecule type" value="Genomic_DNA"/>
</dbReference>
<dbReference type="Gene3D" id="1.10.10.10">
    <property type="entry name" value="Winged helix-like DNA-binding domain superfamily/Winged helix DNA-binding domain"/>
    <property type="match status" value="1"/>
</dbReference>
<organism evidence="6 7">
    <name type="scientific">Neptunomonas marina</name>
    <dbReference type="NCBI Taxonomy" id="1815562"/>
    <lineage>
        <taxon>Bacteria</taxon>
        <taxon>Pseudomonadati</taxon>
        <taxon>Pseudomonadota</taxon>
        <taxon>Gammaproteobacteria</taxon>
        <taxon>Oceanospirillales</taxon>
        <taxon>Oceanospirillaceae</taxon>
        <taxon>Neptunomonas</taxon>
    </lineage>
</organism>
<dbReference type="GO" id="GO:0003700">
    <property type="term" value="F:DNA-binding transcription factor activity"/>
    <property type="evidence" value="ECO:0007669"/>
    <property type="project" value="InterPro"/>
</dbReference>
<dbReference type="InterPro" id="IPR036388">
    <property type="entry name" value="WH-like_DNA-bd_sf"/>
</dbReference>
<evidence type="ECO:0000256" key="4">
    <source>
        <dbReference type="ARBA" id="ARBA00023163"/>
    </source>
</evidence>
<evidence type="ECO:0000256" key="3">
    <source>
        <dbReference type="ARBA" id="ARBA00023125"/>
    </source>
</evidence>
<comment type="caution">
    <text evidence="6">The sequence shown here is derived from an EMBL/GenBank/DDBJ whole genome shotgun (WGS) entry which is preliminary data.</text>
</comment>
<evidence type="ECO:0000256" key="1">
    <source>
        <dbReference type="ARBA" id="ARBA00009437"/>
    </source>
</evidence>
<dbReference type="GO" id="GO:0006351">
    <property type="term" value="P:DNA-templated transcription"/>
    <property type="evidence" value="ECO:0007669"/>
    <property type="project" value="TreeGrafter"/>
</dbReference>
<dbReference type="CDD" id="cd08432">
    <property type="entry name" value="PBP2_GcdR_TrpI_HvrB_AmpR_like"/>
    <property type="match status" value="1"/>
</dbReference>
<dbReference type="InterPro" id="IPR005119">
    <property type="entry name" value="LysR_subst-bd"/>
</dbReference>
<dbReference type="GO" id="GO:0043565">
    <property type="term" value="F:sequence-specific DNA binding"/>
    <property type="evidence" value="ECO:0007669"/>
    <property type="project" value="TreeGrafter"/>
</dbReference>